<dbReference type="InterPro" id="IPR002104">
    <property type="entry name" value="Integrase_catalytic"/>
</dbReference>
<dbReference type="PANTHER" id="PTHR30349:SF64">
    <property type="entry name" value="PROPHAGE INTEGRASE INTD-RELATED"/>
    <property type="match status" value="1"/>
</dbReference>
<protein>
    <submittedName>
        <fullName evidence="8">Phage integrase, site-specific tyrosine recombinase (ACLAME 2)</fullName>
    </submittedName>
</protein>
<dbReference type="InterPro" id="IPR010998">
    <property type="entry name" value="Integrase_recombinase_N"/>
</dbReference>
<dbReference type="InterPro" id="IPR011010">
    <property type="entry name" value="DNA_brk_join_enz"/>
</dbReference>
<feature type="domain" description="Core-binding (CB)" evidence="7">
    <location>
        <begin position="72"/>
        <end position="153"/>
    </location>
</feature>
<dbReference type="AlphaFoldDB" id="A0A6J4VK78"/>
<dbReference type="InterPro" id="IPR044068">
    <property type="entry name" value="CB"/>
</dbReference>
<keyword evidence="4" id="KW-0233">DNA recombination</keyword>
<evidence type="ECO:0000259" key="6">
    <source>
        <dbReference type="PROSITE" id="PS51898"/>
    </source>
</evidence>
<dbReference type="Gene3D" id="1.10.150.130">
    <property type="match status" value="1"/>
</dbReference>
<comment type="similarity">
    <text evidence="1">Belongs to the 'phage' integrase family.</text>
</comment>
<dbReference type="SUPFAM" id="SSF56349">
    <property type="entry name" value="DNA breaking-rejoining enzymes"/>
    <property type="match status" value="1"/>
</dbReference>
<evidence type="ECO:0000256" key="5">
    <source>
        <dbReference type="PROSITE-ProRule" id="PRU01248"/>
    </source>
</evidence>
<dbReference type="EMBL" id="CADCWP010000184">
    <property type="protein sequence ID" value="CAA9575942.1"/>
    <property type="molecule type" value="Genomic_DNA"/>
</dbReference>
<dbReference type="PANTHER" id="PTHR30349">
    <property type="entry name" value="PHAGE INTEGRASE-RELATED"/>
    <property type="match status" value="1"/>
</dbReference>
<dbReference type="Pfam" id="PF14659">
    <property type="entry name" value="Phage_int_SAM_3"/>
    <property type="match status" value="1"/>
</dbReference>
<proteinExistence type="inferred from homology"/>
<accession>A0A6J4VK78</accession>
<dbReference type="Pfam" id="PF00589">
    <property type="entry name" value="Phage_integrase"/>
    <property type="match status" value="1"/>
</dbReference>
<keyword evidence="3 5" id="KW-0238">DNA-binding</keyword>
<dbReference type="CDD" id="cd01189">
    <property type="entry name" value="INT_ICEBs1_C_like"/>
    <property type="match status" value="1"/>
</dbReference>
<evidence type="ECO:0000256" key="4">
    <source>
        <dbReference type="ARBA" id="ARBA00023172"/>
    </source>
</evidence>
<dbReference type="Gene3D" id="1.10.443.10">
    <property type="entry name" value="Intergrase catalytic core"/>
    <property type="match status" value="1"/>
</dbReference>
<evidence type="ECO:0000256" key="3">
    <source>
        <dbReference type="ARBA" id="ARBA00023125"/>
    </source>
</evidence>
<evidence type="ECO:0000313" key="8">
    <source>
        <dbReference type="EMBL" id="CAA9575942.1"/>
    </source>
</evidence>
<dbReference type="GO" id="GO:0015074">
    <property type="term" value="P:DNA integration"/>
    <property type="evidence" value="ECO:0007669"/>
    <property type="project" value="UniProtKB-KW"/>
</dbReference>
<dbReference type="PROSITE" id="PS51898">
    <property type="entry name" value="TYR_RECOMBINASE"/>
    <property type="match status" value="1"/>
</dbReference>
<name>A0A6J4VK78_9DEIN</name>
<feature type="domain" description="Tyr recombinase" evidence="6">
    <location>
        <begin position="174"/>
        <end position="364"/>
    </location>
</feature>
<keyword evidence="2" id="KW-0229">DNA integration</keyword>
<dbReference type="GO" id="GO:0003677">
    <property type="term" value="F:DNA binding"/>
    <property type="evidence" value="ECO:0007669"/>
    <property type="project" value="UniProtKB-UniRule"/>
</dbReference>
<organism evidence="8">
    <name type="scientific">uncultured Truepera sp</name>
    <dbReference type="NCBI Taxonomy" id="543023"/>
    <lineage>
        <taxon>Bacteria</taxon>
        <taxon>Thermotogati</taxon>
        <taxon>Deinococcota</taxon>
        <taxon>Deinococci</taxon>
        <taxon>Trueperales</taxon>
        <taxon>Trueperaceae</taxon>
        <taxon>Truepera</taxon>
        <taxon>environmental samples</taxon>
    </lineage>
</organism>
<sequence>MARRRSTRRGRGEGSVFQRADGTWAGEVTTGYDEGGKQRRKTVYGKTQAEVLVKVAGVKQQLSLGTLSKSALTVKLYLEKWLAEKARTVKPRTQESYKYCAEKYLNPRLGRTKLDKLTPLQAQSALSEIADAHGARTSNLCRAVLFNAMKQAVRWRLLPYNPLEGVTRIKEQQREMTVWTADETLRFLSVAQTHRLYPLFYLAMATGLRCGELLGLQWGDLKGNVLHVRRTLLTRSGQPTYSTPKTERGVRRVALAEDVLSLLEAHRERVGSEHRQGVSPIFVSDAGTLLNARNVTRVWHALQVTAGVPKARLHDARHLHVSLLVKQGLDPRTIADRVGHTDPSFTLRKYSHMFEDQRQATAISLTDLLKPSAPRIAN</sequence>
<dbReference type="InterPro" id="IPR013762">
    <property type="entry name" value="Integrase-like_cat_sf"/>
</dbReference>
<dbReference type="PROSITE" id="PS51900">
    <property type="entry name" value="CB"/>
    <property type="match status" value="1"/>
</dbReference>
<dbReference type="InterPro" id="IPR050090">
    <property type="entry name" value="Tyrosine_recombinase_XerCD"/>
</dbReference>
<dbReference type="InterPro" id="IPR004107">
    <property type="entry name" value="Integrase_SAM-like_N"/>
</dbReference>
<reference evidence="8" key="1">
    <citation type="submission" date="2020-02" db="EMBL/GenBank/DDBJ databases">
        <authorList>
            <person name="Meier V. D."/>
        </authorList>
    </citation>
    <scope>NUCLEOTIDE SEQUENCE</scope>
    <source>
        <strain evidence="8">AVDCRST_MAG86</strain>
    </source>
</reference>
<evidence type="ECO:0000259" key="7">
    <source>
        <dbReference type="PROSITE" id="PS51900"/>
    </source>
</evidence>
<evidence type="ECO:0000256" key="1">
    <source>
        <dbReference type="ARBA" id="ARBA00008857"/>
    </source>
</evidence>
<evidence type="ECO:0000256" key="2">
    <source>
        <dbReference type="ARBA" id="ARBA00022908"/>
    </source>
</evidence>
<gene>
    <name evidence="8" type="ORF">AVDCRST_MAG86-2249</name>
</gene>
<dbReference type="GO" id="GO:0006310">
    <property type="term" value="P:DNA recombination"/>
    <property type="evidence" value="ECO:0007669"/>
    <property type="project" value="UniProtKB-KW"/>
</dbReference>